<evidence type="ECO:0000313" key="1">
    <source>
        <dbReference type="EMBL" id="CAF5179706.1"/>
    </source>
</evidence>
<evidence type="ECO:0000313" key="2">
    <source>
        <dbReference type="Proteomes" id="UP000681720"/>
    </source>
</evidence>
<name>A0A8S3H972_9BILA</name>
<accession>A0A8S3H972</accession>
<feature type="non-terminal residue" evidence="1">
    <location>
        <position position="1"/>
    </location>
</feature>
<protein>
    <recommendedName>
        <fullName evidence="3">TIR domain-containing protein</fullName>
    </recommendedName>
</protein>
<dbReference type="AlphaFoldDB" id="A0A8S3H972"/>
<dbReference type="Proteomes" id="UP000681720">
    <property type="component" value="Unassembled WGS sequence"/>
</dbReference>
<reference evidence="1" key="1">
    <citation type="submission" date="2021-02" db="EMBL/GenBank/DDBJ databases">
        <authorList>
            <person name="Nowell W R."/>
        </authorList>
    </citation>
    <scope>NUCLEOTIDE SEQUENCE</scope>
</reference>
<comment type="caution">
    <text evidence="1">The sequence shown here is derived from an EMBL/GenBank/DDBJ whole genome shotgun (WGS) entry which is preliminary data.</text>
</comment>
<organism evidence="1 2">
    <name type="scientific">Rotaria magnacalcarata</name>
    <dbReference type="NCBI Taxonomy" id="392030"/>
    <lineage>
        <taxon>Eukaryota</taxon>
        <taxon>Metazoa</taxon>
        <taxon>Spiralia</taxon>
        <taxon>Gnathifera</taxon>
        <taxon>Rotifera</taxon>
        <taxon>Eurotatoria</taxon>
        <taxon>Bdelloidea</taxon>
        <taxon>Philodinida</taxon>
        <taxon>Philodinidae</taxon>
        <taxon>Rotaria</taxon>
    </lineage>
</organism>
<dbReference type="EMBL" id="CAJOBJ010329019">
    <property type="protein sequence ID" value="CAF5179706.1"/>
    <property type="molecule type" value="Genomic_DNA"/>
</dbReference>
<gene>
    <name evidence="1" type="ORF">GIL414_LOCUS68899</name>
</gene>
<proteinExistence type="predicted"/>
<evidence type="ECO:0008006" key="3">
    <source>
        <dbReference type="Google" id="ProtNLM"/>
    </source>
</evidence>
<sequence length="245" mass="27533">MLTFILNAEKKSFAKTPEIATPSYHEKKHIFFAYSEEDESDVLAAETLKNDFIHRRFRVYQSRKNEDINMKIANGIENAAVILVFPSSSLQMSKTGSKLLNYADQTKTPLLSINIYEDFQPKGWLGAILAPTKSCSANFDEVIQSLISLGIKTNYLVLERDEENEPQSLEEYLFYGGTKSGDLSANYNYSGQEFPMEFKFLGLKSGKVFGEGDDDAGAFTLAGQYKLKDGCGDIEMHKQYVGHHS</sequence>